<keyword evidence="4" id="KW-0904">Protein phosphatase</keyword>
<dbReference type="InterPro" id="IPR017867">
    <property type="entry name" value="Tyr_phospatase_low_mol_wt"/>
</dbReference>
<accession>A0ABT6KPF1</accession>
<dbReference type="PANTHER" id="PTHR11717">
    <property type="entry name" value="LOW MOLECULAR WEIGHT PROTEIN TYROSINE PHOSPHATASE"/>
    <property type="match status" value="1"/>
</dbReference>
<organism evidence="6 7">
    <name type="scientific">Antiquaquibacter oligotrophicus</name>
    <dbReference type="NCBI Taxonomy" id="2880260"/>
    <lineage>
        <taxon>Bacteria</taxon>
        <taxon>Bacillati</taxon>
        <taxon>Actinomycetota</taxon>
        <taxon>Actinomycetes</taxon>
        <taxon>Micrococcales</taxon>
        <taxon>Microbacteriaceae</taxon>
        <taxon>Antiquaquibacter</taxon>
    </lineage>
</organism>
<dbReference type="InterPro" id="IPR050438">
    <property type="entry name" value="LMW_PTPase"/>
</dbReference>
<comment type="caution">
    <text evidence="6">The sequence shown here is derived from an EMBL/GenBank/DDBJ whole genome shotgun (WGS) entry which is preliminary data.</text>
</comment>
<evidence type="ECO:0000259" key="5">
    <source>
        <dbReference type="SMART" id="SM00226"/>
    </source>
</evidence>
<dbReference type="GO" id="GO:0004725">
    <property type="term" value="F:protein tyrosine phosphatase activity"/>
    <property type="evidence" value="ECO:0007669"/>
    <property type="project" value="UniProtKB-EC"/>
</dbReference>
<dbReference type="SUPFAM" id="SSF52788">
    <property type="entry name" value="Phosphotyrosine protein phosphatases I"/>
    <property type="match status" value="1"/>
</dbReference>
<dbReference type="RefSeq" id="WP_322134165.1">
    <property type="nucleotide sequence ID" value="NZ_CP085036.1"/>
</dbReference>
<evidence type="ECO:0000313" key="6">
    <source>
        <dbReference type="EMBL" id="MDH6181865.1"/>
    </source>
</evidence>
<dbReference type="InterPro" id="IPR036196">
    <property type="entry name" value="Ptyr_pPase_sf"/>
</dbReference>
<protein>
    <recommendedName>
        <fullName evidence="2">protein-tyrosine-phosphatase</fullName>
        <ecNumber evidence="2">3.1.3.48</ecNumber>
    </recommendedName>
</protein>
<dbReference type="EC" id="3.1.3.48" evidence="2"/>
<dbReference type="SMART" id="SM00226">
    <property type="entry name" value="LMWPc"/>
    <property type="match status" value="1"/>
</dbReference>
<evidence type="ECO:0000256" key="3">
    <source>
        <dbReference type="ARBA" id="ARBA00022801"/>
    </source>
</evidence>
<reference evidence="6 7" key="1">
    <citation type="submission" date="2023-04" db="EMBL/GenBank/DDBJ databases">
        <title>Genome Encyclopedia of Bacteria and Archaea VI: Functional Genomics of Type Strains.</title>
        <authorList>
            <person name="Whitman W."/>
        </authorList>
    </citation>
    <scope>NUCLEOTIDE SEQUENCE [LARGE SCALE GENOMIC DNA]</scope>
    <source>
        <strain evidence="6 7">SG_E_30_P1</strain>
    </source>
</reference>
<name>A0ABT6KPF1_9MICO</name>
<dbReference type="Gene3D" id="3.40.50.2300">
    <property type="match status" value="1"/>
</dbReference>
<evidence type="ECO:0000256" key="2">
    <source>
        <dbReference type="ARBA" id="ARBA00013064"/>
    </source>
</evidence>
<dbReference type="InterPro" id="IPR023485">
    <property type="entry name" value="Ptyr_pPase"/>
</dbReference>
<dbReference type="PANTHER" id="PTHR11717:SF7">
    <property type="entry name" value="LOW MOLECULAR WEIGHT PHOSPHOTYROSINE PROTEIN PHOSPHATASE"/>
    <property type="match status" value="1"/>
</dbReference>
<keyword evidence="7" id="KW-1185">Reference proteome</keyword>
<proteinExistence type="inferred from homology"/>
<evidence type="ECO:0000256" key="1">
    <source>
        <dbReference type="ARBA" id="ARBA00011063"/>
    </source>
</evidence>
<comment type="similarity">
    <text evidence="1">Belongs to the low molecular weight phosphotyrosine protein phosphatase family.</text>
</comment>
<feature type="domain" description="Phosphotyrosine protein phosphatase I" evidence="5">
    <location>
        <begin position="4"/>
        <end position="190"/>
    </location>
</feature>
<keyword evidence="3 6" id="KW-0378">Hydrolase</keyword>
<evidence type="ECO:0000313" key="7">
    <source>
        <dbReference type="Proteomes" id="UP001160142"/>
    </source>
</evidence>
<evidence type="ECO:0000256" key="4">
    <source>
        <dbReference type="ARBA" id="ARBA00022912"/>
    </source>
</evidence>
<dbReference type="Proteomes" id="UP001160142">
    <property type="component" value="Unassembled WGS sequence"/>
</dbReference>
<dbReference type="PRINTS" id="PR00719">
    <property type="entry name" value="LMWPTPASE"/>
</dbReference>
<sequence>MAPFRILTVCTGNVCRSPIAENVLRERLSDVKPIDVSSAGFMALVGDDMPEQAKRLAETLGVTPQKHTSRQLTEEQILEADLVLAMSREHRREVVTRVPRASRYTVTVREFARLSADLGEWDFVDITALPDDAASERLTALVELIASRRGQVEPAAAPDDDDVADPFQQDDERYALTGSQLGPALEEVERVIRLALQKRAII</sequence>
<dbReference type="Pfam" id="PF01451">
    <property type="entry name" value="LMWPc"/>
    <property type="match status" value="1"/>
</dbReference>
<dbReference type="EMBL" id="JARXVQ010000001">
    <property type="protein sequence ID" value="MDH6181865.1"/>
    <property type="molecule type" value="Genomic_DNA"/>
</dbReference>
<gene>
    <name evidence="6" type="ORF">M2152_002047</name>
</gene>